<sequence>MGAALSPSAVEVVYDDGDGPAAILLGFSRFTPIRPGLSDPQAELTIGCPSMAQSEFDSCVTSELPDKSRVTLLKTYAYPDDRRVDTKVWSAALLTPSCAIS</sequence>
<organism evidence="1 2">
    <name type="scientific">Streptomyces cyaneochromogenes</name>
    <dbReference type="NCBI Taxonomy" id="2496836"/>
    <lineage>
        <taxon>Bacteria</taxon>
        <taxon>Bacillati</taxon>
        <taxon>Actinomycetota</taxon>
        <taxon>Actinomycetes</taxon>
        <taxon>Kitasatosporales</taxon>
        <taxon>Streptomycetaceae</taxon>
        <taxon>Streptomyces</taxon>
    </lineage>
</organism>
<dbReference type="Proteomes" id="UP000280298">
    <property type="component" value="Chromosome"/>
</dbReference>
<dbReference type="EMBL" id="CP034539">
    <property type="protein sequence ID" value="AZQ39925.1"/>
    <property type="molecule type" value="Genomic_DNA"/>
</dbReference>
<dbReference type="OrthoDB" id="3686068at2"/>
<name>A0A3S9ML49_9ACTN</name>
<reference evidence="1 2" key="1">
    <citation type="journal article" date="2019" name="Int. J. Syst. Evol. Microbiol.">
        <title>Streptomyces cyaneochromogenes sp. nov., a blue pigment-producing actinomycete from manganese-contaminated soil.</title>
        <authorList>
            <person name="Tang X."/>
            <person name="Zhao J."/>
            <person name="Li K."/>
            <person name="Chen Z."/>
            <person name="Sun Y."/>
            <person name="Gao J."/>
        </authorList>
    </citation>
    <scope>NUCLEOTIDE SEQUENCE [LARGE SCALE GENOMIC DNA]</scope>
    <source>
        <strain evidence="1 2">MK-45</strain>
    </source>
</reference>
<keyword evidence="2" id="KW-1185">Reference proteome</keyword>
<gene>
    <name evidence="1" type="ORF">EJ357_46360</name>
</gene>
<accession>A0A3S9ML49</accession>
<evidence type="ECO:0000313" key="1">
    <source>
        <dbReference type="EMBL" id="AZQ39925.1"/>
    </source>
</evidence>
<dbReference type="AlphaFoldDB" id="A0A3S9ML49"/>
<protein>
    <submittedName>
        <fullName evidence="1">Uncharacterized protein</fullName>
    </submittedName>
</protein>
<proteinExistence type="predicted"/>
<dbReference type="KEGG" id="scya:EJ357_46360"/>
<evidence type="ECO:0000313" key="2">
    <source>
        <dbReference type="Proteomes" id="UP000280298"/>
    </source>
</evidence>